<proteinExistence type="predicted"/>
<organism evidence="1 2">
    <name type="scientific">Coprococcus comes</name>
    <dbReference type="NCBI Taxonomy" id="410072"/>
    <lineage>
        <taxon>Bacteria</taxon>
        <taxon>Bacillati</taxon>
        <taxon>Bacillota</taxon>
        <taxon>Clostridia</taxon>
        <taxon>Lachnospirales</taxon>
        <taxon>Lachnospiraceae</taxon>
        <taxon>Coprococcus</taxon>
    </lineage>
</organism>
<evidence type="ECO:0000313" key="2">
    <source>
        <dbReference type="Proteomes" id="UP000284579"/>
    </source>
</evidence>
<name>A0A3R6D0A4_9FIRM</name>
<comment type="caution">
    <text evidence="1">The sequence shown here is derived from an EMBL/GenBank/DDBJ whole genome shotgun (WGS) entry which is preliminary data.</text>
</comment>
<gene>
    <name evidence="1" type="ORF">DW656_18155</name>
</gene>
<sequence length="148" mass="16321">MDPNFNRRQFIGLAVCVAVNTALTGCKKKEPEWTVEKDDKLKPLAFEISEGKATPLSGSGWKRCDDYIHLQLSGSSIPDRKIAKVKQKKGTLIVYVDNGNSEVQSMDLVLTQYKITGGDISQIVNLVLDENGTRTEVFNADSTGSLDR</sequence>
<dbReference type="Proteomes" id="UP000284579">
    <property type="component" value="Unassembled WGS sequence"/>
</dbReference>
<dbReference type="RefSeq" id="WP_118199926.1">
    <property type="nucleotide sequence ID" value="NZ_QRHO01000104.1"/>
</dbReference>
<dbReference type="EMBL" id="QRHO01000104">
    <property type="protein sequence ID" value="RHF76716.1"/>
    <property type="molecule type" value="Genomic_DNA"/>
</dbReference>
<protein>
    <submittedName>
        <fullName evidence="1">Uncharacterized protein</fullName>
    </submittedName>
</protein>
<dbReference type="PROSITE" id="PS51257">
    <property type="entry name" value="PROKAR_LIPOPROTEIN"/>
    <property type="match status" value="1"/>
</dbReference>
<evidence type="ECO:0000313" key="1">
    <source>
        <dbReference type="EMBL" id="RHF76716.1"/>
    </source>
</evidence>
<reference evidence="1 2" key="1">
    <citation type="submission" date="2018-08" db="EMBL/GenBank/DDBJ databases">
        <title>A genome reference for cultivated species of the human gut microbiota.</title>
        <authorList>
            <person name="Zou Y."/>
            <person name="Xue W."/>
            <person name="Luo G."/>
        </authorList>
    </citation>
    <scope>NUCLEOTIDE SEQUENCE [LARGE SCALE GENOMIC DNA]</scope>
    <source>
        <strain evidence="1 2">AM23-3</strain>
    </source>
</reference>
<dbReference type="AlphaFoldDB" id="A0A3R6D0A4"/>
<accession>A0A3R6D0A4</accession>